<evidence type="ECO:0000313" key="25">
    <source>
        <dbReference type="Proteomes" id="UP000821866"/>
    </source>
</evidence>
<feature type="transmembrane region" description="Helical" evidence="23">
    <location>
        <begin position="215"/>
        <end position="235"/>
    </location>
</feature>
<dbReference type="EC" id="1.3.1.21" evidence="18"/>
<gene>
    <name evidence="24" type="ORF">HPB51_018312</name>
</gene>
<evidence type="ECO:0000256" key="19">
    <source>
        <dbReference type="ARBA" id="ARBA00039984"/>
    </source>
</evidence>
<dbReference type="PROSITE" id="PS01017">
    <property type="entry name" value="STEROL_REDUCT_1"/>
    <property type="match status" value="1"/>
</dbReference>
<dbReference type="EMBL" id="JABSTU010000009">
    <property type="protein sequence ID" value="KAH8021820.1"/>
    <property type="molecule type" value="Genomic_DNA"/>
</dbReference>
<keyword evidence="6 23" id="KW-0812">Transmembrane</keyword>
<protein>
    <recommendedName>
        <fullName evidence="19">7-dehydrocholesterol reductase</fullName>
        <ecNumber evidence="18">1.3.1.21</ecNumber>
    </recommendedName>
    <alternativeName>
        <fullName evidence="20">Sterol Delta(7)-reductase</fullName>
    </alternativeName>
</protein>
<sequence>MRRRAVAHSSTICASLPPLHTARASLLHRLCTLPPLHTAFDIYNSPDSPVDAHVASRFENIQQLTVHAPSHCIYTQGLQPTEKSSLNFFQHWLLPLFLFLFVPHVVVCVIFFVVTYGSSLEEAFERGFQPFWYDAWTLHGLGTPQTWVFLALFIAYSGLSLLVLPGKIYYGPPTSTGHRPVYRMSGFTYYVISMALAVFILLVQDARGWSIYRTLPGVAVALTIIGYVVTLLIYIKGKLWPSPGDHGTTGSFVFDIYWGLELYPRIGQRLDVKQWTNCRFGMMLWQLLVLVCWKAQVETTGWNWAMATTALLQTVYIAKFYWWEDGYMQTIDIIVDRAGYYICWGCICFLSLMYPLTSIYMVEHSPETGFLRAGLIFVVGLVMIGLNYWTDYQRQLVRATQGKCVIWGSSPKVIKASYRDATGKQRTNLLLASGFWSLSRHVNYVFEILAALCWALPSGCSSVVPYCYVLYLCGLLVHRSYRDEEKCSTKYGHYWKQYCDLVREEKGGPNLDDGHDPMGPGGVFGLPY</sequence>
<dbReference type="VEuPathDB" id="VectorBase:LOC119174682"/>
<keyword evidence="10" id="KW-0752">Steroid biosynthesis</keyword>
<keyword evidence="12" id="KW-0560">Oxidoreductase</keyword>
<evidence type="ECO:0000256" key="12">
    <source>
        <dbReference type="ARBA" id="ARBA00023002"/>
    </source>
</evidence>
<evidence type="ECO:0000256" key="20">
    <source>
        <dbReference type="ARBA" id="ARBA00042688"/>
    </source>
</evidence>
<keyword evidence="15 23" id="KW-0472">Membrane</keyword>
<comment type="catalytic activity">
    <reaction evidence="21">
        <text>cholesterol + NADP(+) = 7-dehydrocholesterol + NADPH + H(+)</text>
        <dbReference type="Rhea" id="RHEA:23984"/>
        <dbReference type="ChEBI" id="CHEBI:15378"/>
        <dbReference type="ChEBI" id="CHEBI:16113"/>
        <dbReference type="ChEBI" id="CHEBI:17759"/>
        <dbReference type="ChEBI" id="CHEBI:57783"/>
        <dbReference type="ChEBI" id="CHEBI:58349"/>
        <dbReference type="EC" id="1.3.1.21"/>
    </reaction>
    <physiologicalReaction direction="right-to-left" evidence="21">
        <dbReference type="Rhea" id="RHEA:23986"/>
    </physiologicalReaction>
</comment>
<name>A0A9J6DHV7_RHIMP</name>
<organism evidence="24 25">
    <name type="scientific">Rhipicephalus microplus</name>
    <name type="common">Cattle tick</name>
    <name type="synonym">Boophilus microplus</name>
    <dbReference type="NCBI Taxonomy" id="6941"/>
    <lineage>
        <taxon>Eukaryota</taxon>
        <taxon>Metazoa</taxon>
        <taxon>Ecdysozoa</taxon>
        <taxon>Arthropoda</taxon>
        <taxon>Chelicerata</taxon>
        <taxon>Arachnida</taxon>
        <taxon>Acari</taxon>
        <taxon>Parasitiformes</taxon>
        <taxon>Ixodida</taxon>
        <taxon>Ixodoidea</taxon>
        <taxon>Ixodidae</taxon>
        <taxon>Rhipicephalinae</taxon>
        <taxon>Rhipicephalus</taxon>
        <taxon>Boophilus</taxon>
    </lineage>
</organism>
<dbReference type="GO" id="GO:0006695">
    <property type="term" value="P:cholesterol biosynthetic process"/>
    <property type="evidence" value="ECO:0007669"/>
    <property type="project" value="UniProtKB-KW"/>
</dbReference>
<dbReference type="GO" id="GO:0016132">
    <property type="term" value="P:brassinosteroid biosynthetic process"/>
    <property type="evidence" value="ECO:0007669"/>
    <property type="project" value="TreeGrafter"/>
</dbReference>
<dbReference type="GO" id="GO:0047598">
    <property type="term" value="F:7-dehydrocholesterol reductase activity"/>
    <property type="evidence" value="ECO:0007669"/>
    <property type="project" value="UniProtKB-EC"/>
</dbReference>
<evidence type="ECO:0000256" key="3">
    <source>
        <dbReference type="ARBA" id="ARBA00005402"/>
    </source>
</evidence>
<keyword evidence="4" id="KW-0444">Lipid biosynthesis</keyword>
<dbReference type="Proteomes" id="UP000821866">
    <property type="component" value="Chromosome 7"/>
</dbReference>
<feature type="transmembrane region" description="Helical" evidence="23">
    <location>
        <begin position="338"/>
        <end position="357"/>
    </location>
</feature>
<evidence type="ECO:0000256" key="7">
    <source>
        <dbReference type="ARBA" id="ARBA00022778"/>
    </source>
</evidence>
<evidence type="ECO:0000256" key="17">
    <source>
        <dbReference type="ARBA" id="ARBA00023221"/>
    </source>
</evidence>
<evidence type="ECO:0000256" key="4">
    <source>
        <dbReference type="ARBA" id="ARBA00022516"/>
    </source>
</evidence>
<accession>A0A9J6DHV7</accession>
<evidence type="ECO:0000256" key="15">
    <source>
        <dbReference type="ARBA" id="ARBA00023136"/>
    </source>
</evidence>
<keyword evidence="9" id="KW-0521">NADP</keyword>
<dbReference type="Pfam" id="PF01222">
    <property type="entry name" value="ERG4_ERG24"/>
    <property type="match status" value="1"/>
</dbReference>
<comment type="similarity">
    <text evidence="3">Belongs to the ERG4/ERG24 family.</text>
</comment>
<evidence type="ECO:0000256" key="23">
    <source>
        <dbReference type="SAM" id="Phobius"/>
    </source>
</evidence>
<evidence type="ECO:0000256" key="14">
    <source>
        <dbReference type="ARBA" id="ARBA00023098"/>
    </source>
</evidence>
<keyword evidence="8" id="KW-0256">Endoplasmic reticulum</keyword>
<reference evidence="24" key="1">
    <citation type="journal article" date="2020" name="Cell">
        <title>Large-Scale Comparative Analyses of Tick Genomes Elucidate Their Genetic Diversity and Vector Capacities.</title>
        <authorList>
            <consortium name="Tick Genome and Microbiome Consortium (TIGMIC)"/>
            <person name="Jia N."/>
            <person name="Wang J."/>
            <person name="Shi W."/>
            <person name="Du L."/>
            <person name="Sun Y."/>
            <person name="Zhan W."/>
            <person name="Jiang J.F."/>
            <person name="Wang Q."/>
            <person name="Zhang B."/>
            <person name="Ji P."/>
            <person name="Bell-Sakyi L."/>
            <person name="Cui X.M."/>
            <person name="Yuan T.T."/>
            <person name="Jiang B.G."/>
            <person name="Yang W.F."/>
            <person name="Lam T.T."/>
            <person name="Chang Q.C."/>
            <person name="Ding S.J."/>
            <person name="Wang X.J."/>
            <person name="Zhu J.G."/>
            <person name="Ruan X.D."/>
            <person name="Zhao L."/>
            <person name="Wei J.T."/>
            <person name="Ye R.Z."/>
            <person name="Que T.C."/>
            <person name="Du C.H."/>
            <person name="Zhou Y.H."/>
            <person name="Cheng J.X."/>
            <person name="Dai P.F."/>
            <person name="Guo W.B."/>
            <person name="Han X.H."/>
            <person name="Huang E.J."/>
            <person name="Li L.F."/>
            <person name="Wei W."/>
            <person name="Gao Y.C."/>
            <person name="Liu J.Z."/>
            <person name="Shao H.Z."/>
            <person name="Wang X."/>
            <person name="Wang C.C."/>
            <person name="Yang T.C."/>
            <person name="Huo Q.B."/>
            <person name="Li W."/>
            <person name="Chen H.Y."/>
            <person name="Chen S.E."/>
            <person name="Zhou L.G."/>
            <person name="Ni X.B."/>
            <person name="Tian J.H."/>
            <person name="Sheng Y."/>
            <person name="Liu T."/>
            <person name="Pan Y.S."/>
            <person name="Xia L.Y."/>
            <person name="Li J."/>
            <person name="Zhao F."/>
            <person name="Cao W.C."/>
        </authorList>
    </citation>
    <scope>NUCLEOTIDE SEQUENCE</scope>
    <source>
        <strain evidence="24">Rmic-2018</strain>
    </source>
</reference>
<reference evidence="24" key="2">
    <citation type="submission" date="2021-09" db="EMBL/GenBank/DDBJ databases">
        <authorList>
            <person name="Jia N."/>
            <person name="Wang J."/>
            <person name="Shi W."/>
            <person name="Du L."/>
            <person name="Sun Y."/>
            <person name="Zhan W."/>
            <person name="Jiang J."/>
            <person name="Wang Q."/>
            <person name="Zhang B."/>
            <person name="Ji P."/>
            <person name="Sakyi L.B."/>
            <person name="Cui X."/>
            <person name="Yuan T."/>
            <person name="Jiang B."/>
            <person name="Yang W."/>
            <person name="Lam T.T.-Y."/>
            <person name="Chang Q."/>
            <person name="Ding S."/>
            <person name="Wang X."/>
            <person name="Zhu J."/>
            <person name="Ruan X."/>
            <person name="Zhao L."/>
            <person name="Wei J."/>
            <person name="Que T."/>
            <person name="Du C."/>
            <person name="Cheng J."/>
            <person name="Dai P."/>
            <person name="Han X."/>
            <person name="Huang E."/>
            <person name="Gao Y."/>
            <person name="Liu J."/>
            <person name="Shao H."/>
            <person name="Ye R."/>
            <person name="Li L."/>
            <person name="Wei W."/>
            <person name="Wang X."/>
            <person name="Wang C."/>
            <person name="Huo Q."/>
            <person name="Li W."/>
            <person name="Guo W."/>
            <person name="Chen H."/>
            <person name="Chen S."/>
            <person name="Zhou L."/>
            <person name="Zhou L."/>
            <person name="Ni X."/>
            <person name="Tian J."/>
            <person name="Zhou Y."/>
            <person name="Sheng Y."/>
            <person name="Liu T."/>
            <person name="Pan Y."/>
            <person name="Xia L."/>
            <person name="Li J."/>
            <person name="Zhao F."/>
            <person name="Cao W."/>
        </authorList>
    </citation>
    <scope>NUCLEOTIDE SEQUENCE</scope>
    <source>
        <strain evidence="24">Rmic-2018</strain>
        <tissue evidence="24">Larvae</tissue>
    </source>
</reference>
<evidence type="ECO:0000256" key="21">
    <source>
        <dbReference type="ARBA" id="ARBA00047795"/>
    </source>
</evidence>
<keyword evidence="16" id="KW-1207">Sterol metabolism</keyword>
<evidence type="ECO:0000256" key="16">
    <source>
        <dbReference type="ARBA" id="ARBA00023166"/>
    </source>
</evidence>
<dbReference type="PROSITE" id="PS01018">
    <property type="entry name" value="STEROL_REDUCT_2"/>
    <property type="match status" value="1"/>
</dbReference>
<comment type="caution">
    <text evidence="24">The sequence shown here is derived from an EMBL/GenBank/DDBJ whole genome shotgun (WGS) entry which is preliminary data.</text>
</comment>
<comment type="pathway">
    <text evidence="2">Steroid biosynthesis; cholesterol biosynthesis.</text>
</comment>
<dbReference type="InterPro" id="IPR001171">
    <property type="entry name" value="ERG24_DHCR-like"/>
</dbReference>
<dbReference type="GO" id="GO:0005789">
    <property type="term" value="C:endoplasmic reticulum membrane"/>
    <property type="evidence" value="ECO:0007669"/>
    <property type="project" value="UniProtKB-SubCell"/>
</dbReference>
<keyword evidence="11 23" id="KW-1133">Transmembrane helix</keyword>
<feature type="transmembrane region" description="Helical" evidence="23">
    <location>
        <begin position="92"/>
        <end position="116"/>
    </location>
</feature>
<feature type="transmembrane region" description="Helical" evidence="23">
    <location>
        <begin position="147"/>
        <end position="166"/>
    </location>
</feature>
<evidence type="ECO:0000256" key="11">
    <source>
        <dbReference type="ARBA" id="ARBA00022989"/>
    </source>
</evidence>
<feature type="transmembrane region" description="Helical" evidence="23">
    <location>
        <begin position="369"/>
        <end position="389"/>
    </location>
</feature>
<keyword evidence="25" id="KW-1185">Reference proteome</keyword>
<keyword evidence="13" id="KW-0756">Sterol biosynthesis</keyword>
<keyword evidence="7" id="KW-0152">Cholesterol biosynthesis</keyword>
<proteinExistence type="inferred from homology"/>
<evidence type="ECO:0000256" key="22">
    <source>
        <dbReference type="ARBA" id="ARBA00047826"/>
    </source>
</evidence>
<dbReference type="PANTHER" id="PTHR21257">
    <property type="entry name" value="DELTA(14)-STEROL REDUCTASE"/>
    <property type="match status" value="1"/>
</dbReference>
<evidence type="ECO:0000256" key="10">
    <source>
        <dbReference type="ARBA" id="ARBA00022955"/>
    </source>
</evidence>
<comment type="catalytic activity">
    <reaction evidence="22">
        <text>7-dehydrodesmosterol + NADPH + H(+) = desmosterol + NADP(+)</text>
        <dbReference type="Rhea" id="RHEA:46740"/>
        <dbReference type="ChEBI" id="CHEBI:15378"/>
        <dbReference type="ChEBI" id="CHEBI:17737"/>
        <dbReference type="ChEBI" id="CHEBI:27910"/>
        <dbReference type="ChEBI" id="CHEBI:57783"/>
        <dbReference type="ChEBI" id="CHEBI:58349"/>
    </reaction>
    <physiologicalReaction direction="left-to-right" evidence="22">
        <dbReference type="Rhea" id="RHEA:46741"/>
    </physiologicalReaction>
</comment>
<keyword evidence="14" id="KW-0443">Lipid metabolism</keyword>
<dbReference type="Gene3D" id="1.20.120.1630">
    <property type="match status" value="1"/>
</dbReference>
<keyword evidence="5" id="KW-0153">Cholesterol metabolism</keyword>
<dbReference type="AlphaFoldDB" id="A0A9J6DHV7"/>
<evidence type="ECO:0000256" key="2">
    <source>
        <dbReference type="ARBA" id="ARBA00004770"/>
    </source>
</evidence>
<feature type="transmembrane region" description="Helical" evidence="23">
    <location>
        <begin position="186"/>
        <end position="203"/>
    </location>
</feature>
<evidence type="ECO:0000256" key="8">
    <source>
        <dbReference type="ARBA" id="ARBA00022824"/>
    </source>
</evidence>
<evidence type="ECO:0000256" key="6">
    <source>
        <dbReference type="ARBA" id="ARBA00022692"/>
    </source>
</evidence>
<comment type="subcellular location">
    <subcellularLocation>
        <location evidence="1">Endoplasmic reticulum membrane</location>
        <topology evidence="1">Multi-pass membrane protein</topology>
    </subcellularLocation>
</comment>
<evidence type="ECO:0000256" key="5">
    <source>
        <dbReference type="ARBA" id="ARBA00022548"/>
    </source>
</evidence>
<evidence type="ECO:0000256" key="18">
    <source>
        <dbReference type="ARBA" id="ARBA00038851"/>
    </source>
</evidence>
<evidence type="ECO:0000313" key="24">
    <source>
        <dbReference type="EMBL" id="KAH8021820.1"/>
    </source>
</evidence>
<keyword evidence="17" id="KW-0753">Steroid metabolism</keyword>
<evidence type="ECO:0000256" key="13">
    <source>
        <dbReference type="ARBA" id="ARBA00023011"/>
    </source>
</evidence>
<evidence type="ECO:0000256" key="1">
    <source>
        <dbReference type="ARBA" id="ARBA00004477"/>
    </source>
</evidence>
<evidence type="ECO:0000256" key="9">
    <source>
        <dbReference type="ARBA" id="ARBA00022857"/>
    </source>
</evidence>
<dbReference type="PANTHER" id="PTHR21257:SF38">
    <property type="entry name" value="7-DEHYDROCHOLESTEROL REDUCTASE"/>
    <property type="match status" value="1"/>
</dbReference>
<dbReference type="InterPro" id="IPR018083">
    <property type="entry name" value="Sterol_reductase_CS"/>
</dbReference>